<dbReference type="Proteomes" id="UP000198816">
    <property type="component" value="Unassembled WGS sequence"/>
</dbReference>
<name>A0A1H2Y8Q8_THIRO</name>
<accession>A0A1H2Y8Q8</accession>
<reference evidence="2" key="1">
    <citation type="submission" date="2016-10" db="EMBL/GenBank/DDBJ databases">
        <authorList>
            <person name="Varghese N."/>
            <person name="Submissions S."/>
        </authorList>
    </citation>
    <scope>NUCLEOTIDE SEQUENCE [LARGE SCALE GENOMIC DNA]</scope>
    <source>
        <strain evidence="2">DSM 217</strain>
    </source>
</reference>
<evidence type="ECO:0000313" key="2">
    <source>
        <dbReference type="Proteomes" id="UP000198816"/>
    </source>
</evidence>
<dbReference type="STRING" id="1058.SAMN05421783_11294"/>
<organism evidence="1 2">
    <name type="scientific">Thiocapsa roseopersicina</name>
    <dbReference type="NCBI Taxonomy" id="1058"/>
    <lineage>
        <taxon>Bacteria</taxon>
        <taxon>Pseudomonadati</taxon>
        <taxon>Pseudomonadota</taxon>
        <taxon>Gammaproteobacteria</taxon>
        <taxon>Chromatiales</taxon>
        <taxon>Chromatiaceae</taxon>
        <taxon>Thiocapsa</taxon>
    </lineage>
</organism>
<protein>
    <submittedName>
        <fullName evidence="1">Uncharacterized protein</fullName>
    </submittedName>
</protein>
<dbReference type="EMBL" id="FNNZ01000012">
    <property type="protein sequence ID" value="SDX01527.1"/>
    <property type="molecule type" value="Genomic_DNA"/>
</dbReference>
<dbReference type="AlphaFoldDB" id="A0A1H2Y8Q8"/>
<gene>
    <name evidence="1" type="ORF">SAMN05421783_11294</name>
</gene>
<evidence type="ECO:0000313" key="1">
    <source>
        <dbReference type="EMBL" id="SDX01527.1"/>
    </source>
</evidence>
<sequence length="115" mass="12524">MGQAADTAARDEPASKADFDFPWKEAQDAYSVPLMALFVQAVHNLIDWVRPHEFLDTELYHLIGDSEIGRRHGPAGPGLQSGGRRTLTEATHRGTGACWHGVSGTDILVLVLDCL</sequence>
<keyword evidence="2" id="KW-1185">Reference proteome</keyword>
<proteinExistence type="predicted"/>